<evidence type="ECO:0000256" key="1">
    <source>
        <dbReference type="SAM" id="SignalP"/>
    </source>
</evidence>
<name>A0ABZ2NJ79_9BACI</name>
<organism evidence="2 3">
    <name type="scientific">Metabacillus sediminis</name>
    <dbReference type="NCBI Taxonomy" id="3117746"/>
    <lineage>
        <taxon>Bacteria</taxon>
        <taxon>Bacillati</taxon>
        <taxon>Bacillota</taxon>
        <taxon>Bacilli</taxon>
        <taxon>Bacillales</taxon>
        <taxon>Bacillaceae</taxon>
        <taxon>Metabacillus</taxon>
    </lineage>
</organism>
<keyword evidence="3" id="KW-1185">Reference proteome</keyword>
<dbReference type="PROSITE" id="PS51257">
    <property type="entry name" value="PROKAR_LIPOPROTEIN"/>
    <property type="match status" value="1"/>
</dbReference>
<dbReference type="Proteomes" id="UP001377337">
    <property type="component" value="Chromosome"/>
</dbReference>
<dbReference type="Pfam" id="PF14275">
    <property type="entry name" value="DUF4362"/>
    <property type="match status" value="1"/>
</dbReference>
<evidence type="ECO:0000313" key="3">
    <source>
        <dbReference type="Proteomes" id="UP001377337"/>
    </source>
</evidence>
<keyword evidence="1" id="KW-0732">Signal</keyword>
<accession>A0ABZ2NJ79</accession>
<reference evidence="2 3" key="1">
    <citation type="submission" date="2024-02" db="EMBL/GenBank/DDBJ databases">
        <title>Seven novel Bacillus-like species.</title>
        <authorList>
            <person name="Liu G."/>
        </authorList>
    </citation>
    <scope>NUCLEOTIDE SEQUENCE [LARGE SCALE GENOMIC DNA]</scope>
    <source>
        <strain evidence="2 3">FJAT-52054</strain>
    </source>
</reference>
<protein>
    <submittedName>
        <fullName evidence="2">DUF4362 domain-containing protein</fullName>
    </submittedName>
</protein>
<feature type="chain" id="PRO_5046489020" evidence="1">
    <location>
        <begin position="24"/>
        <end position="141"/>
    </location>
</feature>
<evidence type="ECO:0000313" key="2">
    <source>
        <dbReference type="EMBL" id="WXB97854.1"/>
    </source>
</evidence>
<sequence>MKKRIVFMLTMLVLSGCSGMSLVNGYSPSDRDVINKHGEIKNLELFMDFKENAEKGIKDKIRIVSYTTEGDPMIQDLEFDGKVIKSRFDGTRDQFGKEEVTYASCKMIEKSEQQESTEYILKQCGKDNGESTVLTIREQKR</sequence>
<feature type="signal peptide" evidence="1">
    <location>
        <begin position="1"/>
        <end position="23"/>
    </location>
</feature>
<dbReference type="EMBL" id="CP147407">
    <property type="protein sequence ID" value="WXB97854.1"/>
    <property type="molecule type" value="Genomic_DNA"/>
</dbReference>
<gene>
    <name evidence="2" type="ORF">WCV65_05085</name>
</gene>
<proteinExistence type="predicted"/>
<dbReference type="InterPro" id="IPR025372">
    <property type="entry name" value="DUF4362"/>
</dbReference>
<dbReference type="RefSeq" id="WP_338780553.1">
    <property type="nucleotide sequence ID" value="NZ_CP147407.1"/>
</dbReference>